<evidence type="ECO:0000256" key="10">
    <source>
        <dbReference type="SAM" id="Phobius"/>
    </source>
</evidence>
<dbReference type="InterPro" id="IPR035919">
    <property type="entry name" value="EAL_sf"/>
</dbReference>
<keyword evidence="4" id="KW-0973">c-di-GMP</keyword>
<evidence type="ECO:0000256" key="7">
    <source>
        <dbReference type="ARBA" id="ARBA00022989"/>
    </source>
</evidence>
<organism evidence="13 15">
    <name type="scientific">Superficieibacter electus</name>
    <dbReference type="NCBI Taxonomy" id="2022662"/>
    <lineage>
        <taxon>Bacteria</taxon>
        <taxon>Pseudomonadati</taxon>
        <taxon>Pseudomonadota</taxon>
        <taxon>Gammaproteobacteria</taxon>
        <taxon>Enterobacterales</taxon>
        <taxon>Enterobacteriaceae</taxon>
        <taxon>Superficieibacter</taxon>
    </lineage>
</organism>
<evidence type="ECO:0000256" key="1">
    <source>
        <dbReference type="ARBA" id="ARBA00004651"/>
    </source>
</evidence>
<dbReference type="Proteomes" id="UP000237073">
    <property type="component" value="Unassembled WGS sequence"/>
</dbReference>
<keyword evidence="14" id="KW-1185">Reference proteome</keyword>
<protein>
    <recommendedName>
        <fullName evidence="2">cyclic-guanylate-specific phosphodiesterase</fullName>
        <ecNumber evidence="2">3.1.4.52</ecNumber>
    </recommendedName>
</protein>
<dbReference type="PANTHER" id="PTHR33121">
    <property type="entry name" value="CYCLIC DI-GMP PHOSPHODIESTERASE PDEF"/>
    <property type="match status" value="1"/>
</dbReference>
<evidence type="ECO:0000256" key="3">
    <source>
        <dbReference type="ARBA" id="ARBA00022475"/>
    </source>
</evidence>
<evidence type="ECO:0000313" key="15">
    <source>
        <dbReference type="Proteomes" id="UP000247005"/>
    </source>
</evidence>
<dbReference type="GO" id="GO:0071111">
    <property type="term" value="F:cyclic-guanylate-specific phosphodiesterase activity"/>
    <property type="evidence" value="ECO:0007669"/>
    <property type="project" value="UniProtKB-EC"/>
</dbReference>
<evidence type="ECO:0000256" key="8">
    <source>
        <dbReference type="ARBA" id="ARBA00023136"/>
    </source>
</evidence>
<evidence type="ECO:0000256" key="9">
    <source>
        <dbReference type="ARBA" id="ARBA00034290"/>
    </source>
</evidence>
<dbReference type="Pfam" id="PF12792">
    <property type="entry name" value="CSS-motif"/>
    <property type="match status" value="1"/>
</dbReference>
<name>A0A2P5GWC6_9ENTR</name>
<evidence type="ECO:0000256" key="4">
    <source>
        <dbReference type="ARBA" id="ARBA00022636"/>
    </source>
</evidence>
<dbReference type="OrthoDB" id="675397at2"/>
<evidence type="ECO:0000256" key="6">
    <source>
        <dbReference type="ARBA" id="ARBA00022801"/>
    </source>
</evidence>
<feature type="transmembrane region" description="Helical" evidence="10">
    <location>
        <begin position="12"/>
        <end position="36"/>
    </location>
</feature>
<comment type="catalytic activity">
    <reaction evidence="9">
        <text>3',3'-c-di-GMP + H2O = 5'-phosphoguanylyl(3'-&gt;5')guanosine + H(+)</text>
        <dbReference type="Rhea" id="RHEA:24902"/>
        <dbReference type="ChEBI" id="CHEBI:15377"/>
        <dbReference type="ChEBI" id="CHEBI:15378"/>
        <dbReference type="ChEBI" id="CHEBI:58754"/>
        <dbReference type="ChEBI" id="CHEBI:58805"/>
        <dbReference type="EC" id="3.1.4.52"/>
    </reaction>
</comment>
<dbReference type="CDD" id="cd01948">
    <property type="entry name" value="EAL"/>
    <property type="match status" value="1"/>
</dbReference>
<keyword evidence="3" id="KW-1003">Cell membrane</keyword>
<evidence type="ECO:0000256" key="5">
    <source>
        <dbReference type="ARBA" id="ARBA00022692"/>
    </source>
</evidence>
<dbReference type="NCBIfam" id="NF007839">
    <property type="entry name" value="PRK10551.1"/>
    <property type="match status" value="1"/>
</dbReference>
<dbReference type="Proteomes" id="UP000247005">
    <property type="component" value="Unassembled WGS sequence"/>
</dbReference>
<dbReference type="PROSITE" id="PS50883">
    <property type="entry name" value="EAL"/>
    <property type="match status" value="1"/>
</dbReference>
<dbReference type="InterPro" id="IPR001633">
    <property type="entry name" value="EAL_dom"/>
</dbReference>
<evidence type="ECO:0000256" key="2">
    <source>
        <dbReference type="ARBA" id="ARBA00012282"/>
    </source>
</evidence>
<evidence type="ECO:0000259" key="11">
    <source>
        <dbReference type="PROSITE" id="PS50883"/>
    </source>
</evidence>
<dbReference type="EMBL" id="PQGD01000001">
    <property type="protein sequence ID" value="POP50853.1"/>
    <property type="molecule type" value="Genomic_DNA"/>
</dbReference>
<keyword evidence="6" id="KW-0378">Hydrolase</keyword>
<keyword evidence="7 10" id="KW-1133">Transmembrane helix</keyword>
<dbReference type="Gene3D" id="3.20.20.450">
    <property type="entry name" value="EAL domain"/>
    <property type="match status" value="1"/>
</dbReference>
<feature type="domain" description="EAL" evidence="11">
    <location>
        <begin position="261"/>
        <end position="514"/>
    </location>
</feature>
<evidence type="ECO:0000313" key="13">
    <source>
        <dbReference type="EMBL" id="POP50853.1"/>
    </source>
</evidence>
<dbReference type="PANTHER" id="PTHR33121:SF73">
    <property type="entry name" value="CYCLIC DI-GMP PHOSPHODIESTERASE PDEN-RELATED"/>
    <property type="match status" value="1"/>
</dbReference>
<comment type="subcellular location">
    <subcellularLocation>
        <location evidence="1">Cell membrane</location>
        <topology evidence="1">Multi-pass membrane protein</topology>
    </subcellularLocation>
</comment>
<reference evidence="14 15" key="1">
    <citation type="submission" date="2018-01" db="EMBL/GenBank/DDBJ databases">
        <title>Superficieibacter electus gen. nov., sp. nov., an extended-spectrum beta-lactamase possessing member of the Enterobacteriaceae family, isolated from intensive care unit surfaces.</title>
        <authorList>
            <person name="Potter R.F."/>
            <person name="D'Souza A.W."/>
        </authorList>
    </citation>
    <scope>NUCLEOTIDE SEQUENCE [LARGE SCALE GENOMIC DNA]</scope>
    <source>
        <strain evidence="13 15">BP-1</strain>
        <strain evidence="12 14">BP-2</strain>
    </source>
</reference>
<dbReference type="GO" id="GO:0005886">
    <property type="term" value="C:plasma membrane"/>
    <property type="evidence" value="ECO:0007669"/>
    <property type="project" value="UniProtKB-SubCell"/>
</dbReference>
<comment type="caution">
    <text evidence="13">The sequence shown here is derived from an EMBL/GenBank/DDBJ whole genome shotgun (WGS) entry which is preliminary data.</text>
</comment>
<dbReference type="AlphaFoldDB" id="A0A2P5GWC6"/>
<evidence type="ECO:0000313" key="12">
    <source>
        <dbReference type="EMBL" id="POP47840.1"/>
    </source>
</evidence>
<dbReference type="EMBL" id="PQGE01000001">
    <property type="protein sequence ID" value="POP47840.1"/>
    <property type="molecule type" value="Genomic_DNA"/>
</dbReference>
<dbReference type="InterPro" id="IPR024744">
    <property type="entry name" value="CSS-motif_dom"/>
</dbReference>
<gene>
    <name evidence="13" type="ORF">CHU32_01490</name>
    <name evidence="12" type="ORF">CHU33_01485</name>
</gene>
<dbReference type="SMART" id="SM00052">
    <property type="entry name" value="EAL"/>
    <property type="match status" value="1"/>
</dbReference>
<dbReference type="RefSeq" id="WP_103674311.1">
    <property type="nucleotide sequence ID" value="NZ_PQGD01000001.1"/>
</dbReference>
<feature type="transmembrane region" description="Helical" evidence="10">
    <location>
        <begin position="238"/>
        <end position="258"/>
    </location>
</feature>
<sequence>MLTHYFSTGRRVWLISILSGLLVGLLVGCAHFAAIYHERETRFDNITGHLQHYLNDAFHELHSTIDALQPLTQYPCADIVSELTTRAAFTLNVRAFLLINRGRVVCSSATGAMDSALDDLVPGIDIRKPIDISVLPGTPMMPGKTAIALWMRNPQQADSGVFTSLNANLTPLLLYPSRRDDFSGIAVGFDHVAISSFSHQLVDPYKLNQPPVREVRLDGLPLNVYLYASAWPKENLQFTLLLAVMSALISCVLCFYIITLRRHPGKELLAAIRNNQFYVVYQPVIDSSTMKIAGVEALMRWKHPEAGEIPPDVFIHFAETQNLIVPLTRHLFKLIAHDALTLQNVLPPGSRLGVNIAPGHLHADSFCQDIRSFVSSLPASHFQLVLEMTERDMLNEKVATQLFDWLHEEGFLIAIDDFGTGHSALIYLERFRFDYLKIDRGFIAAIGTETITSPVLDTVLSLAKRMHLTTVAEGVETPEQASWLCERGVNYLQGYWISRPLTLMQLVAAHDEPAKYFRSSQPSITIQG</sequence>
<keyword evidence="5 10" id="KW-0812">Transmembrane</keyword>
<dbReference type="EC" id="3.1.4.52" evidence="2"/>
<accession>A0A2P5GWC6</accession>
<keyword evidence="8 10" id="KW-0472">Membrane</keyword>
<evidence type="ECO:0000313" key="14">
    <source>
        <dbReference type="Proteomes" id="UP000237073"/>
    </source>
</evidence>
<proteinExistence type="predicted"/>
<dbReference type="InterPro" id="IPR050706">
    <property type="entry name" value="Cyclic-di-GMP_PDE-like"/>
</dbReference>
<dbReference type="SUPFAM" id="SSF141868">
    <property type="entry name" value="EAL domain-like"/>
    <property type="match status" value="1"/>
</dbReference>
<dbReference type="Pfam" id="PF00563">
    <property type="entry name" value="EAL"/>
    <property type="match status" value="1"/>
</dbReference>